<keyword evidence="5" id="KW-0472">Membrane</keyword>
<dbReference type="PANTHER" id="PTHR11819">
    <property type="entry name" value="SOLUTE CARRIER FAMILY 5"/>
    <property type="match status" value="1"/>
</dbReference>
<keyword evidence="4" id="KW-1133">Transmembrane helix</keyword>
<sequence>MQLPFLVLLIFPGILARDVFPDLEYPDLAWPSLIFEYMPVGVRGLIVAALLAALMSSLDSVLNGAFSPCRQ</sequence>
<evidence type="ECO:0000256" key="2">
    <source>
        <dbReference type="ARBA" id="ARBA00006434"/>
    </source>
</evidence>
<comment type="subcellular location">
    <subcellularLocation>
        <location evidence="1">Membrane</location>
        <topology evidence="1">Multi-pass membrane protein</topology>
    </subcellularLocation>
</comment>
<comment type="similarity">
    <text evidence="2 6">Belongs to the sodium:solute symporter (SSF) (TC 2.A.21) family.</text>
</comment>
<reference evidence="7 8" key="1">
    <citation type="submission" date="2021-03" db="EMBL/GenBank/DDBJ databases">
        <title>Sequencing the genomes of 1000 actinobacteria strains.</title>
        <authorList>
            <person name="Klenk H.-P."/>
        </authorList>
    </citation>
    <scope>NUCLEOTIDE SEQUENCE [LARGE SCALE GENOMIC DNA]</scope>
    <source>
        <strain evidence="7 8">DSM 12544</strain>
    </source>
</reference>
<keyword evidence="8" id="KW-1185">Reference proteome</keyword>
<evidence type="ECO:0000313" key="8">
    <source>
        <dbReference type="Proteomes" id="UP001519331"/>
    </source>
</evidence>
<evidence type="ECO:0000256" key="6">
    <source>
        <dbReference type="RuleBase" id="RU362091"/>
    </source>
</evidence>
<evidence type="ECO:0000313" key="7">
    <source>
        <dbReference type="EMBL" id="MBP2318124.1"/>
    </source>
</evidence>
<dbReference type="PROSITE" id="PS50283">
    <property type="entry name" value="NA_SOLUT_SYMP_3"/>
    <property type="match status" value="1"/>
</dbReference>
<dbReference type="PANTHER" id="PTHR11819:SF195">
    <property type="entry name" value="SODIUM_GLUCOSE COTRANSPORTER 4"/>
    <property type="match status" value="1"/>
</dbReference>
<gene>
    <name evidence="7" type="ORF">JOF45_001143</name>
</gene>
<dbReference type="Gene3D" id="1.20.1730.10">
    <property type="entry name" value="Sodium/glucose cotransporter"/>
    <property type="match status" value="1"/>
</dbReference>
<evidence type="ECO:0000256" key="3">
    <source>
        <dbReference type="ARBA" id="ARBA00022692"/>
    </source>
</evidence>
<dbReference type="EMBL" id="JAGINX010000001">
    <property type="protein sequence ID" value="MBP2318124.1"/>
    <property type="molecule type" value="Genomic_DNA"/>
</dbReference>
<evidence type="ECO:0000256" key="5">
    <source>
        <dbReference type="ARBA" id="ARBA00023136"/>
    </source>
</evidence>
<dbReference type="Proteomes" id="UP001519331">
    <property type="component" value="Unassembled WGS sequence"/>
</dbReference>
<proteinExistence type="inferred from homology"/>
<evidence type="ECO:0000256" key="1">
    <source>
        <dbReference type="ARBA" id="ARBA00004141"/>
    </source>
</evidence>
<dbReference type="Pfam" id="PF00474">
    <property type="entry name" value="SSF"/>
    <property type="match status" value="1"/>
</dbReference>
<dbReference type="InterPro" id="IPR038377">
    <property type="entry name" value="Na/Glc_symporter_sf"/>
</dbReference>
<dbReference type="InterPro" id="IPR001734">
    <property type="entry name" value="Na/solute_symporter"/>
</dbReference>
<name>A0ABS4T0Z7_9MICC</name>
<protein>
    <submittedName>
        <fullName evidence="7">Sodium:solute symporter family permease YidK</fullName>
    </submittedName>
</protein>
<dbReference type="RefSeq" id="WP_210048461.1">
    <property type="nucleotide sequence ID" value="NZ_JAGINX010000001.1"/>
</dbReference>
<comment type="caution">
    <text evidence="7">The sequence shown here is derived from an EMBL/GenBank/DDBJ whole genome shotgun (WGS) entry which is preliminary data.</text>
</comment>
<keyword evidence="3" id="KW-0812">Transmembrane</keyword>
<organism evidence="7 8">
    <name type="scientific">Nesterenkonia lacusekhoensis</name>
    <dbReference type="NCBI Taxonomy" id="150832"/>
    <lineage>
        <taxon>Bacteria</taxon>
        <taxon>Bacillati</taxon>
        <taxon>Actinomycetota</taxon>
        <taxon>Actinomycetes</taxon>
        <taxon>Micrococcales</taxon>
        <taxon>Micrococcaceae</taxon>
        <taxon>Nesterenkonia</taxon>
    </lineage>
</organism>
<accession>A0ABS4T0Z7</accession>
<evidence type="ECO:0000256" key="4">
    <source>
        <dbReference type="ARBA" id="ARBA00022989"/>
    </source>
</evidence>